<protein>
    <recommendedName>
        <fullName evidence="4">Cell envelope-related transcriptional attenuator domain-containing protein</fullName>
    </recommendedName>
</protein>
<evidence type="ECO:0000256" key="1">
    <source>
        <dbReference type="ARBA" id="ARBA00006068"/>
    </source>
</evidence>
<dbReference type="Pfam" id="PF03816">
    <property type="entry name" value="LytR_cpsA_psr"/>
    <property type="match status" value="1"/>
</dbReference>
<dbReference type="PANTHER" id="PTHR33392:SF6">
    <property type="entry name" value="POLYISOPRENYL-TEICHOIC ACID--PEPTIDOGLYCAN TEICHOIC ACID TRANSFERASE TAGU"/>
    <property type="match status" value="1"/>
</dbReference>
<evidence type="ECO:0000256" key="3">
    <source>
        <dbReference type="SAM" id="Phobius"/>
    </source>
</evidence>
<feature type="region of interest" description="Disordered" evidence="2">
    <location>
        <begin position="191"/>
        <end position="212"/>
    </location>
</feature>
<feature type="compositionally biased region" description="Basic and acidic residues" evidence="2">
    <location>
        <begin position="193"/>
        <end position="206"/>
    </location>
</feature>
<name>A0ABP9PTW6_9ACTN</name>
<evidence type="ECO:0000313" key="6">
    <source>
        <dbReference type="Proteomes" id="UP001500221"/>
    </source>
</evidence>
<keyword evidence="3" id="KW-0472">Membrane</keyword>
<feature type="compositionally biased region" description="Basic and acidic residues" evidence="2">
    <location>
        <begin position="34"/>
        <end position="57"/>
    </location>
</feature>
<evidence type="ECO:0000256" key="2">
    <source>
        <dbReference type="SAM" id="MobiDB-lite"/>
    </source>
</evidence>
<keyword evidence="3" id="KW-1133">Transmembrane helix</keyword>
<feature type="region of interest" description="Disordered" evidence="2">
    <location>
        <begin position="1"/>
        <end position="125"/>
    </location>
</feature>
<dbReference type="InterPro" id="IPR004474">
    <property type="entry name" value="LytR_CpsA_psr"/>
</dbReference>
<accession>A0ABP9PTW6</accession>
<feature type="compositionally biased region" description="Pro residues" evidence="2">
    <location>
        <begin position="93"/>
        <end position="120"/>
    </location>
</feature>
<proteinExistence type="inferred from homology"/>
<feature type="transmembrane region" description="Helical" evidence="3">
    <location>
        <begin position="139"/>
        <end position="163"/>
    </location>
</feature>
<dbReference type="Proteomes" id="UP001500221">
    <property type="component" value="Unassembled WGS sequence"/>
</dbReference>
<reference evidence="6" key="1">
    <citation type="journal article" date="2019" name="Int. J. Syst. Evol. Microbiol.">
        <title>The Global Catalogue of Microorganisms (GCM) 10K type strain sequencing project: providing services to taxonomists for standard genome sequencing and annotation.</title>
        <authorList>
            <consortium name="The Broad Institute Genomics Platform"/>
            <consortium name="The Broad Institute Genome Sequencing Center for Infectious Disease"/>
            <person name="Wu L."/>
            <person name="Ma J."/>
        </authorList>
    </citation>
    <scope>NUCLEOTIDE SEQUENCE [LARGE SCALE GENOMIC DNA]</scope>
    <source>
        <strain evidence="6">JCM 18459</strain>
    </source>
</reference>
<dbReference type="PANTHER" id="PTHR33392">
    <property type="entry name" value="POLYISOPRENYL-TEICHOIC ACID--PEPTIDOGLYCAN TEICHOIC ACID TRANSFERASE TAGU"/>
    <property type="match status" value="1"/>
</dbReference>
<dbReference type="EMBL" id="BAABKG010000003">
    <property type="protein sequence ID" value="GAA5150937.1"/>
    <property type="molecule type" value="Genomic_DNA"/>
</dbReference>
<keyword evidence="6" id="KW-1185">Reference proteome</keyword>
<dbReference type="RefSeq" id="WP_345459798.1">
    <property type="nucleotide sequence ID" value="NZ_BAABKG010000003.1"/>
</dbReference>
<gene>
    <name evidence="5" type="ORF">GCM10023340_29010</name>
</gene>
<evidence type="ECO:0000259" key="4">
    <source>
        <dbReference type="Pfam" id="PF03816"/>
    </source>
</evidence>
<dbReference type="InterPro" id="IPR050922">
    <property type="entry name" value="LytR/CpsA/Psr_CW_biosynth"/>
</dbReference>
<feature type="domain" description="Cell envelope-related transcriptional attenuator" evidence="4">
    <location>
        <begin position="216"/>
        <end position="355"/>
    </location>
</feature>
<organism evidence="5 6">
    <name type="scientific">Nocardioides marinquilinus</name>
    <dbReference type="NCBI Taxonomy" id="1210400"/>
    <lineage>
        <taxon>Bacteria</taxon>
        <taxon>Bacillati</taxon>
        <taxon>Actinomycetota</taxon>
        <taxon>Actinomycetes</taxon>
        <taxon>Propionibacteriales</taxon>
        <taxon>Nocardioidaceae</taxon>
        <taxon>Nocardioides</taxon>
    </lineage>
</organism>
<dbReference type="Gene3D" id="3.40.630.190">
    <property type="entry name" value="LCP protein"/>
    <property type="match status" value="1"/>
</dbReference>
<comment type="caution">
    <text evidence="5">The sequence shown here is derived from an EMBL/GenBank/DDBJ whole genome shotgun (WGS) entry which is preliminary data.</text>
</comment>
<dbReference type="NCBIfam" id="TIGR00350">
    <property type="entry name" value="lytR_cpsA_psr"/>
    <property type="match status" value="1"/>
</dbReference>
<keyword evidence="3" id="KW-0812">Transmembrane</keyword>
<sequence>MTDRPGSGRPDDPANGGQGGSDRPDFGWLYGNRPPDDGRGGAEARPEPRPDSGDPDHQATVAMPVQPRDDRAAPEPTRPTQQAPRPEPTRVQPQPPRPAPTPQPVQHQPPPPPAPTPAARPPRRGGGGFWARRVRNPFFWVRMVVLVLVLWLVYTIAVPFIVWRSADQVAYEPTDGDRPGDQDGTTYLLVGSDSRKDLTEEERKELSTGNPSSELTDTILLLHTGSGPSVLLSIPRDTIIDRPFFSGKINGAYARGGAPLLTRVVETETGIRVDEYVEIGLGGVADVVDAVGGIEVCPRERLKDKQAGLDITKGCQEVDGTTALAYSRSRKESTFGDLERVRRQREVIGAIGDKVLSPWSVINPVRWYRLNSAVPDFFRFGEGMSAIGASKWAYAMTKTGSGDNRTCTVPVTDLSANSWNRELADPLFQAIADDDTEAITDEQCTPNGIPVNLQGRRGNG</sequence>
<comment type="similarity">
    <text evidence="1">Belongs to the LytR/CpsA/Psr (LCP) family.</text>
</comment>
<evidence type="ECO:0000313" key="5">
    <source>
        <dbReference type="EMBL" id="GAA5150937.1"/>
    </source>
</evidence>